<sequence>MTEKMFIAKGGKSMTVKEQLKEYIELIPEQEAEKLLQYIQENYEVVKTEVDEEIFKRGRTEIKNGEYRML</sequence>
<gene>
    <name evidence="1" type="ORF">HMPREF0322_04259</name>
</gene>
<dbReference type="AlphaFoldDB" id="G9XTF2"/>
<dbReference type="HOGENOM" id="CLU_203094_0_0_9"/>
<name>G9XTF2_DESHA</name>
<protein>
    <submittedName>
        <fullName evidence="1">Uncharacterized protein</fullName>
    </submittedName>
</protein>
<evidence type="ECO:0000313" key="2">
    <source>
        <dbReference type="Proteomes" id="UP000004416"/>
    </source>
</evidence>
<dbReference type="PATRIC" id="fig|537010.4.peg.3977"/>
<dbReference type="Proteomes" id="UP000004416">
    <property type="component" value="Unassembled WGS sequence"/>
</dbReference>
<accession>G9XTF2</accession>
<comment type="caution">
    <text evidence="1">The sequence shown here is derived from an EMBL/GenBank/DDBJ whole genome shotgun (WGS) entry which is preliminary data.</text>
</comment>
<dbReference type="EMBL" id="AFZX01000108">
    <property type="protein sequence ID" value="EHL05118.1"/>
    <property type="molecule type" value="Genomic_DNA"/>
</dbReference>
<evidence type="ECO:0000313" key="1">
    <source>
        <dbReference type="EMBL" id="EHL05118.1"/>
    </source>
</evidence>
<proteinExistence type="predicted"/>
<organism evidence="1 2">
    <name type="scientific">Desulfitobacterium hafniense DP7</name>
    <dbReference type="NCBI Taxonomy" id="537010"/>
    <lineage>
        <taxon>Bacteria</taxon>
        <taxon>Bacillati</taxon>
        <taxon>Bacillota</taxon>
        <taxon>Clostridia</taxon>
        <taxon>Eubacteriales</taxon>
        <taxon>Desulfitobacteriaceae</taxon>
        <taxon>Desulfitobacterium</taxon>
    </lineage>
</organism>
<reference evidence="1 2" key="1">
    <citation type="submission" date="2011-08" db="EMBL/GenBank/DDBJ databases">
        <authorList>
            <person name="Weinstock G."/>
            <person name="Sodergren E."/>
            <person name="Clifton S."/>
            <person name="Fulton L."/>
            <person name="Fulton B."/>
            <person name="Courtney L."/>
            <person name="Fronick C."/>
            <person name="Harrison M."/>
            <person name="Strong C."/>
            <person name="Farmer C."/>
            <person name="Delahaunty K."/>
            <person name="Markovic C."/>
            <person name="Hall O."/>
            <person name="Minx P."/>
            <person name="Tomlinson C."/>
            <person name="Mitreva M."/>
            <person name="Hou S."/>
            <person name="Chen J."/>
            <person name="Wollam A."/>
            <person name="Pepin K.H."/>
            <person name="Johnson M."/>
            <person name="Bhonagiri V."/>
            <person name="Zhang X."/>
            <person name="Suruliraj S."/>
            <person name="Warren W."/>
            <person name="Chinwalla A."/>
            <person name="Mardis E.R."/>
            <person name="Wilson R.K."/>
        </authorList>
    </citation>
    <scope>NUCLEOTIDE SEQUENCE [LARGE SCALE GENOMIC DNA]</scope>
    <source>
        <strain evidence="1 2">DP7</strain>
    </source>
</reference>